<evidence type="ECO:0000313" key="2">
    <source>
        <dbReference type="EMBL" id="KAL3680786.1"/>
    </source>
</evidence>
<name>A0ABD3GSJ0_9MARC</name>
<sequence>MSEEPTRAADPTGAKLVFISVSAATQVTVFAGLPFCREPMRAADPTGAKLVFISVSAATQVIVFAVLRFAEVLKLKRAGFRGKLAEYRGEGF</sequence>
<evidence type="ECO:0000256" key="1">
    <source>
        <dbReference type="SAM" id="Phobius"/>
    </source>
</evidence>
<keyword evidence="3" id="KW-1185">Reference proteome</keyword>
<dbReference type="EMBL" id="JBJQOH010000007">
    <property type="protein sequence ID" value="KAL3680786.1"/>
    <property type="molecule type" value="Genomic_DNA"/>
</dbReference>
<protein>
    <submittedName>
        <fullName evidence="2">Uncharacterized protein</fullName>
    </submittedName>
</protein>
<keyword evidence="1" id="KW-0472">Membrane</keyword>
<comment type="caution">
    <text evidence="2">The sequence shown here is derived from an EMBL/GenBank/DDBJ whole genome shotgun (WGS) entry which is preliminary data.</text>
</comment>
<dbReference type="Proteomes" id="UP001633002">
    <property type="component" value="Unassembled WGS sequence"/>
</dbReference>
<feature type="transmembrane region" description="Helical" evidence="1">
    <location>
        <begin position="47"/>
        <end position="67"/>
    </location>
</feature>
<organism evidence="2 3">
    <name type="scientific">Riccia sorocarpa</name>
    <dbReference type="NCBI Taxonomy" id="122646"/>
    <lineage>
        <taxon>Eukaryota</taxon>
        <taxon>Viridiplantae</taxon>
        <taxon>Streptophyta</taxon>
        <taxon>Embryophyta</taxon>
        <taxon>Marchantiophyta</taxon>
        <taxon>Marchantiopsida</taxon>
        <taxon>Marchantiidae</taxon>
        <taxon>Marchantiales</taxon>
        <taxon>Ricciaceae</taxon>
        <taxon>Riccia</taxon>
    </lineage>
</organism>
<evidence type="ECO:0000313" key="3">
    <source>
        <dbReference type="Proteomes" id="UP001633002"/>
    </source>
</evidence>
<gene>
    <name evidence="2" type="ORF">R1sor_023742</name>
</gene>
<proteinExistence type="predicted"/>
<keyword evidence="1" id="KW-0812">Transmembrane</keyword>
<keyword evidence="1" id="KW-1133">Transmembrane helix</keyword>
<dbReference type="AlphaFoldDB" id="A0ABD3GSJ0"/>
<reference evidence="2 3" key="1">
    <citation type="submission" date="2024-09" db="EMBL/GenBank/DDBJ databases">
        <title>Chromosome-scale assembly of Riccia sorocarpa.</title>
        <authorList>
            <person name="Paukszto L."/>
        </authorList>
    </citation>
    <scope>NUCLEOTIDE SEQUENCE [LARGE SCALE GENOMIC DNA]</scope>
    <source>
        <strain evidence="2">LP-2024</strain>
        <tissue evidence="2">Aerial parts of the thallus</tissue>
    </source>
</reference>
<accession>A0ABD3GSJ0</accession>
<feature type="transmembrane region" description="Helical" evidence="1">
    <location>
        <begin position="12"/>
        <end position="35"/>
    </location>
</feature>